<dbReference type="PANTHER" id="PTHR23417:SF14">
    <property type="entry name" value="PENTACOTRIPEPTIDE-REPEAT REGION OF PRORP DOMAIN-CONTAINING PROTEIN"/>
    <property type="match status" value="1"/>
</dbReference>
<feature type="binding site" evidence="9">
    <location>
        <position position="167"/>
    </location>
    <ligand>
        <name>substrate</name>
    </ligand>
</feature>
<dbReference type="NCBIfam" id="TIGR00091">
    <property type="entry name" value="tRNA (guanosine(46)-N7)-methyltransferase TrmB"/>
    <property type="match status" value="1"/>
</dbReference>
<keyword evidence="5 9" id="KW-0949">S-adenosyl-L-methionine</keyword>
<dbReference type="EMBL" id="FMWO01000039">
    <property type="protein sequence ID" value="SCZ84975.1"/>
    <property type="molecule type" value="Genomic_DNA"/>
</dbReference>
<evidence type="ECO:0000256" key="7">
    <source>
        <dbReference type="ARBA" id="ARBA00060552"/>
    </source>
</evidence>
<dbReference type="Proteomes" id="UP000198729">
    <property type="component" value="Unassembled WGS sequence"/>
</dbReference>
<name>A0A1G5SCQ4_9PROT</name>
<reference evidence="10 11" key="1">
    <citation type="submission" date="2016-10" db="EMBL/GenBank/DDBJ databases">
        <authorList>
            <person name="de Groot N.N."/>
        </authorList>
    </citation>
    <scope>NUCLEOTIDE SEQUENCE [LARGE SCALE GENOMIC DNA]</scope>
    <source>
        <strain evidence="10">1</strain>
    </source>
</reference>
<dbReference type="STRING" id="51642.NSMM_320020"/>
<dbReference type="PANTHER" id="PTHR23417">
    <property type="entry name" value="3-DEOXY-D-MANNO-OCTULOSONIC-ACID TRANSFERASE/TRNA GUANINE-N 7 - -METHYLTRANSFERASE"/>
    <property type="match status" value="1"/>
</dbReference>
<dbReference type="GO" id="GO:0008176">
    <property type="term" value="F:tRNA (guanine(46)-N7)-methyltransferase activity"/>
    <property type="evidence" value="ECO:0007669"/>
    <property type="project" value="UniProtKB-UniRule"/>
</dbReference>
<dbReference type="UniPathway" id="UPA00989"/>
<dbReference type="EC" id="2.1.1.33" evidence="9"/>
<feature type="binding site" evidence="9">
    <location>
        <begin position="202"/>
        <end position="205"/>
    </location>
    <ligand>
        <name>substrate</name>
    </ligand>
</feature>
<evidence type="ECO:0000313" key="10">
    <source>
        <dbReference type="EMBL" id="SCZ84975.1"/>
    </source>
</evidence>
<dbReference type="Pfam" id="PF02390">
    <property type="entry name" value="Methyltransf_4"/>
    <property type="match status" value="1"/>
</dbReference>
<comment type="caution">
    <text evidence="9">Lacks conserved residue(s) required for the propagation of feature annotation.</text>
</comment>
<evidence type="ECO:0000256" key="9">
    <source>
        <dbReference type="HAMAP-Rule" id="MF_01057"/>
    </source>
</evidence>
<dbReference type="PROSITE" id="PS51625">
    <property type="entry name" value="SAM_MT_TRMB"/>
    <property type="match status" value="1"/>
</dbReference>
<keyword evidence="3 9" id="KW-0489">Methyltransferase</keyword>
<accession>A0A1G5SCQ4</accession>
<evidence type="ECO:0000256" key="2">
    <source>
        <dbReference type="ARBA" id="ARBA00003015"/>
    </source>
</evidence>
<organism evidence="10 11">
    <name type="scientific">Nitrosomonas mobilis</name>
    <dbReference type="NCBI Taxonomy" id="51642"/>
    <lineage>
        <taxon>Bacteria</taxon>
        <taxon>Pseudomonadati</taxon>
        <taxon>Pseudomonadota</taxon>
        <taxon>Betaproteobacteria</taxon>
        <taxon>Nitrosomonadales</taxon>
        <taxon>Nitrosomonadaceae</taxon>
        <taxon>Nitrosomonas</taxon>
    </lineage>
</organism>
<feature type="binding site" evidence="9">
    <location>
        <position position="135"/>
    </location>
    <ligand>
        <name>substrate</name>
    </ligand>
</feature>
<protein>
    <recommendedName>
        <fullName evidence="9">tRNA (guanine-N(7)-)-methyltransferase</fullName>
        <ecNumber evidence="9">2.1.1.33</ecNumber>
    </recommendedName>
    <alternativeName>
        <fullName evidence="9">tRNA (guanine(46)-N(7))-methyltransferase</fullName>
    </alternativeName>
    <alternativeName>
        <fullName evidence="9">tRNA(m7G46)-methyltransferase</fullName>
    </alternativeName>
</protein>
<evidence type="ECO:0000256" key="1">
    <source>
        <dbReference type="ARBA" id="ARBA00000142"/>
    </source>
</evidence>
<feature type="binding site" evidence="9">
    <location>
        <position position="131"/>
    </location>
    <ligand>
        <name>S-adenosyl-L-methionine</name>
        <dbReference type="ChEBI" id="CHEBI:59789"/>
    </ligand>
</feature>
<feature type="binding site" evidence="9">
    <location>
        <position position="56"/>
    </location>
    <ligand>
        <name>S-adenosyl-L-methionine</name>
        <dbReference type="ChEBI" id="CHEBI:59789"/>
    </ligand>
</feature>
<dbReference type="InterPro" id="IPR055361">
    <property type="entry name" value="tRNA_methyltr_TrmB_bact"/>
</dbReference>
<dbReference type="InterPro" id="IPR029063">
    <property type="entry name" value="SAM-dependent_MTases_sf"/>
</dbReference>
<dbReference type="HAMAP" id="MF_01057">
    <property type="entry name" value="tRNA_methyltr_TrmB"/>
    <property type="match status" value="1"/>
</dbReference>
<dbReference type="AlphaFoldDB" id="A0A1G5SCQ4"/>
<evidence type="ECO:0000256" key="6">
    <source>
        <dbReference type="ARBA" id="ARBA00022694"/>
    </source>
</evidence>
<dbReference type="InterPro" id="IPR003358">
    <property type="entry name" value="tRNA_(Gua-N-7)_MeTrfase_Trmb"/>
</dbReference>
<evidence type="ECO:0000256" key="5">
    <source>
        <dbReference type="ARBA" id="ARBA00022691"/>
    </source>
</evidence>
<dbReference type="CDD" id="cd02440">
    <property type="entry name" value="AdoMet_MTases"/>
    <property type="match status" value="1"/>
</dbReference>
<keyword evidence="6 9" id="KW-0819">tRNA processing</keyword>
<comment type="pathway">
    <text evidence="7 9">tRNA modification; N(7)-methylguanine-tRNA biosynthesis.</text>
</comment>
<comment type="similarity">
    <text evidence="8 9">Belongs to the class I-like SAM-binding methyltransferase superfamily. TrmB family.</text>
</comment>
<evidence type="ECO:0000256" key="3">
    <source>
        <dbReference type="ARBA" id="ARBA00022603"/>
    </source>
</evidence>
<gene>
    <name evidence="9 10" type="primary">trmB</name>
    <name evidence="10" type="ORF">NSMM_320020</name>
</gene>
<dbReference type="RefSeq" id="WP_176753849.1">
    <property type="nucleotide sequence ID" value="NZ_FMWO01000039.1"/>
</dbReference>
<feature type="binding site" evidence="9">
    <location>
        <position position="81"/>
    </location>
    <ligand>
        <name>S-adenosyl-L-methionine</name>
        <dbReference type="ChEBI" id="CHEBI:59789"/>
    </ligand>
</feature>
<dbReference type="FunFam" id="3.40.50.150:FF:000035">
    <property type="entry name" value="tRNA (guanine-N(7)-)-methyltransferase"/>
    <property type="match status" value="1"/>
</dbReference>
<proteinExistence type="inferred from homology"/>
<comment type="function">
    <text evidence="2 9">Catalyzes the formation of N(7)-methylguanine at position 46 (m7G46) in tRNA.</text>
</comment>
<keyword evidence="11" id="KW-1185">Reference proteome</keyword>
<evidence type="ECO:0000256" key="8">
    <source>
        <dbReference type="ARBA" id="ARBA00060767"/>
    </source>
</evidence>
<dbReference type="GO" id="GO:0043527">
    <property type="term" value="C:tRNA methyltransferase complex"/>
    <property type="evidence" value="ECO:0007669"/>
    <property type="project" value="TreeGrafter"/>
</dbReference>
<evidence type="ECO:0000256" key="4">
    <source>
        <dbReference type="ARBA" id="ARBA00022679"/>
    </source>
</evidence>
<feature type="binding site" evidence="9">
    <location>
        <position position="108"/>
    </location>
    <ligand>
        <name>S-adenosyl-L-methionine</name>
        <dbReference type="ChEBI" id="CHEBI:59789"/>
    </ligand>
</feature>
<evidence type="ECO:0000313" key="11">
    <source>
        <dbReference type="Proteomes" id="UP000198729"/>
    </source>
</evidence>
<sequence>MPSPTFIRSYVLRQGYYSDAQRRAYETLMPCYGISFSTTPLDLAGIFCRAAPKILEIGSGMGETTVAIAQQQPEKDFIAVEVHAPGIGSLLNRTQQLGLTNLKVIAHDAYPVLQSMLPDESLDGVHIFFPDPWPKARHHKRRLIQPDFVSLLVTCMKPGAYLHIATDWENYAEYILQVLGREDRLINTVDDYASRPSYRPLTKFEERGLKLGHTIRDIIFRKR</sequence>
<dbReference type="Gene3D" id="3.40.50.150">
    <property type="entry name" value="Vaccinia Virus protein VP39"/>
    <property type="match status" value="1"/>
</dbReference>
<comment type="catalytic activity">
    <reaction evidence="1 9">
        <text>guanosine(46) in tRNA + S-adenosyl-L-methionine = N(7)-methylguanosine(46) in tRNA + S-adenosyl-L-homocysteine</text>
        <dbReference type="Rhea" id="RHEA:42708"/>
        <dbReference type="Rhea" id="RHEA-COMP:10188"/>
        <dbReference type="Rhea" id="RHEA-COMP:10189"/>
        <dbReference type="ChEBI" id="CHEBI:57856"/>
        <dbReference type="ChEBI" id="CHEBI:59789"/>
        <dbReference type="ChEBI" id="CHEBI:74269"/>
        <dbReference type="ChEBI" id="CHEBI:74480"/>
        <dbReference type="EC" id="2.1.1.33"/>
    </reaction>
</comment>
<dbReference type="SUPFAM" id="SSF53335">
    <property type="entry name" value="S-adenosyl-L-methionine-dependent methyltransferases"/>
    <property type="match status" value="1"/>
</dbReference>
<keyword evidence="4 9" id="KW-0808">Transferase</keyword>